<dbReference type="InterPro" id="IPR036271">
    <property type="entry name" value="Tet_transcr_reg_TetR-rel_C_sf"/>
</dbReference>
<dbReference type="PANTHER" id="PTHR47506:SF3">
    <property type="entry name" value="HTH-TYPE TRANSCRIPTIONAL REGULATOR LMRA"/>
    <property type="match status" value="1"/>
</dbReference>
<comment type="caution">
    <text evidence="6">The sequence shown here is derived from an EMBL/GenBank/DDBJ whole genome shotgun (WGS) entry which is preliminary data.</text>
</comment>
<keyword evidence="1" id="KW-0805">Transcription regulation</keyword>
<dbReference type="AlphaFoldDB" id="A0A2K3US57"/>
<reference evidence="6 7" key="1">
    <citation type="submission" date="2018-01" db="EMBL/GenBank/DDBJ databases">
        <title>Deinococcus koreensis sp. nov., a radiation-resistant bacterium isolated from river water.</title>
        <authorList>
            <person name="Choi A."/>
        </authorList>
    </citation>
    <scope>NUCLEOTIDE SEQUENCE [LARGE SCALE GENOMIC DNA]</scope>
    <source>
        <strain evidence="6 7">SJW1-2</strain>
    </source>
</reference>
<evidence type="ECO:0000256" key="3">
    <source>
        <dbReference type="ARBA" id="ARBA00023163"/>
    </source>
</evidence>
<dbReference type="OrthoDB" id="9814703at2"/>
<dbReference type="PRINTS" id="PR00455">
    <property type="entry name" value="HTHTETR"/>
</dbReference>
<accession>A0A2K3US57</accession>
<dbReference type="EMBL" id="PPPD01000004">
    <property type="protein sequence ID" value="PNY79379.1"/>
    <property type="molecule type" value="Genomic_DNA"/>
</dbReference>
<sequence length="181" mass="19511">METGQPSTRAQIIQAALRCYRRRAIGGTTLRDVAQEAGLRLGNLYYHVKTREELVLAVLDECERELRALLGRLAPLEPRTWLAGYFAWLLEDPAGAADAGCPFGTLAAELRALGDPAAPRAAGIVLAYQDAVATQASAAGIRSSIFLEIQGAYTVARVLGDPELFRRSVEELRDSTLGAEA</sequence>
<feature type="DNA-binding region" description="H-T-H motif" evidence="4">
    <location>
        <begin position="29"/>
        <end position="48"/>
    </location>
</feature>
<evidence type="ECO:0000313" key="7">
    <source>
        <dbReference type="Proteomes" id="UP000236379"/>
    </source>
</evidence>
<name>A0A2K3US57_9DEIO</name>
<evidence type="ECO:0000313" key="6">
    <source>
        <dbReference type="EMBL" id="PNY79379.1"/>
    </source>
</evidence>
<proteinExistence type="predicted"/>
<dbReference type="SUPFAM" id="SSF48498">
    <property type="entry name" value="Tetracyclin repressor-like, C-terminal domain"/>
    <property type="match status" value="1"/>
</dbReference>
<evidence type="ECO:0000256" key="2">
    <source>
        <dbReference type="ARBA" id="ARBA00023125"/>
    </source>
</evidence>
<dbReference type="Pfam" id="PF00440">
    <property type="entry name" value="TetR_N"/>
    <property type="match status" value="1"/>
</dbReference>
<evidence type="ECO:0000259" key="5">
    <source>
        <dbReference type="PROSITE" id="PS50977"/>
    </source>
</evidence>
<dbReference type="InterPro" id="IPR001647">
    <property type="entry name" value="HTH_TetR"/>
</dbReference>
<dbReference type="Proteomes" id="UP000236379">
    <property type="component" value="Unassembled WGS sequence"/>
</dbReference>
<keyword evidence="3" id="KW-0804">Transcription</keyword>
<protein>
    <submittedName>
        <fullName evidence="6">TetR/AcrR family transcriptional regulator</fullName>
    </submittedName>
</protein>
<dbReference type="SUPFAM" id="SSF46689">
    <property type="entry name" value="Homeodomain-like"/>
    <property type="match status" value="1"/>
</dbReference>
<feature type="domain" description="HTH tetR-type" evidence="5">
    <location>
        <begin position="6"/>
        <end position="66"/>
    </location>
</feature>
<gene>
    <name evidence="6" type="ORF">CVO96_19855</name>
</gene>
<evidence type="ECO:0000256" key="1">
    <source>
        <dbReference type="ARBA" id="ARBA00023015"/>
    </source>
</evidence>
<evidence type="ECO:0000256" key="4">
    <source>
        <dbReference type="PROSITE-ProRule" id="PRU00335"/>
    </source>
</evidence>
<organism evidence="6 7">
    <name type="scientific">Deinococcus koreensis</name>
    <dbReference type="NCBI Taxonomy" id="2054903"/>
    <lineage>
        <taxon>Bacteria</taxon>
        <taxon>Thermotogati</taxon>
        <taxon>Deinococcota</taxon>
        <taxon>Deinococci</taxon>
        <taxon>Deinococcales</taxon>
        <taxon>Deinococcaceae</taxon>
        <taxon>Deinococcus</taxon>
    </lineage>
</organism>
<dbReference type="RefSeq" id="WP_103314207.1">
    <property type="nucleotide sequence ID" value="NZ_PPPD01000004.1"/>
</dbReference>
<dbReference type="Gene3D" id="1.10.357.10">
    <property type="entry name" value="Tetracycline Repressor, domain 2"/>
    <property type="match status" value="1"/>
</dbReference>
<dbReference type="PROSITE" id="PS50977">
    <property type="entry name" value="HTH_TETR_2"/>
    <property type="match status" value="1"/>
</dbReference>
<dbReference type="PANTHER" id="PTHR47506">
    <property type="entry name" value="TRANSCRIPTIONAL REGULATORY PROTEIN"/>
    <property type="match status" value="1"/>
</dbReference>
<keyword evidence="2 4" id="KW-0238">DNA-binding</keyword>
<keyword evidence="7" id="KW-1185">Reference proteome</keyword>
<dbReference type="InterPro" id="IPR009057">
    <property type="entry name" value="Homeodomain-like_sf"/>
</dbReference>
<dbReference type="GO" id="GO:0003677">
    <property type="term" value="F:DNA binding"/>
    <property type="evidence" value="ECO:0007669"/>
    <property type="project" value="UniProtKB-UniRule"/>
</dbReference>